<evidence type="ECO:0000313" key="2">
    <source>
        <dbReference type="EMBL" id="RZC58918.1"/>
    </source>
</evidence>
<dbReference type="EMBL" id="CM010718">
    <property type="protein sequence ID" value="RZC58918.1"/>
    <property type="molecule type" value="Genomic_DNA"/>
</dbReference>
<dbReference type="Proteomes" id="UP000316621">
    <property type="component" value="Chromosome 4"/>
</dbReference>
<accession>A0A4Y7JGJ4</accession>
<reference evidence="2 3" key="1">
    <citation type="journal article" date="2018" name="Science">
        <title>The opium poppy genome and morphinan production.</title>
        <authorList>
            <person name="Guo L."/>
            <person name="Winzer T."/>
            <person name="Yang X."/>
            <person name="Li Y."/>
            <person name="Ning Z."/>
            <person name="He Z."/>
            <person name="Teodor R."/>
            <person name="Lu Y."/>
            <person name="Bowser T.A."/>
            <person name="Graham I.A."/>
            <person name="Ye K."/>
        </authorList>
    </citation>
    <scope>NUCLEOTIDE SEQUENCE [LARGE SCALE GENOMIC DNA]</scope>
    <source>
        <strain evidence="3">cv. HN1</strain>
        <tissue evidence="2">Leaves</tissue>
    </source>
</reference>
<name>A0A4Y7JGJ4_PAPSO</name>
<sequence length="185" mass="20683">MDRNQSIVVDNEEVVVKKSVVGNGKVGVKTLRSDKVHSKESTKEKEHRSSERDKKNQGVLPESKIDSGTVDVKKDVANAGRHSTLLIWGDDDISDLGIHGKYLGARGKCMMSCEIMSWIWNLRIQSGGEAILMTRINITMIAEMLKRVNRQGMIGPGVQVTRMKSNKIIGIEKVFMMICARTSRR</sequence>
<dbReference type="AlphaFoldDB" id="A0A4Y7JGJ4"/>
<dbReference type="Gramene" id="RZC58918">
    <property type="protein sequence ID" value="RZC58918"/>
    <property type="gene ID" value="C5167_006232"/>
</dbReference>
<feature type="region of interest" description="Disordered" evidence="1">
    <location>
        <begin position="28"/>
        <end position="64"/>
    </location>
</feature>
<keyword evidence="3" id="KW-1185">Reference proteome</keyword>
<proteinExistence type="predicted"/>
<gene>
    <name evidence="2" type="ORF">C5167_006232</name>
</gene>
<protein>
    <submittedName>
        <fullName evidence="2">Uncharacterized protein</fullName>
    </submittedName>
</protein>
<evidence type="ECO:0000313" key="3">
    <source>
        <dbReference type="Proteomes" id="UP000316621"/>
    </source>
</evidence>
<feature type="compositionally biased region" description="Basic and acidic residues" evidence="1">
    <location>
        <begin position="31"/>
        <end position="56"/>
    </location>
</feature>
<organism evidence="2 3">
    <name type="scientific">Papaver somniferum</name>
    <name type="common">Opium poppy</name>
    <dbReference type="NCBI Taxonomy" id="3469"/>
    <lineage>
        <taxon>Eukaryota</taxon>
        <taxon>Viridiplantae</taxon>
        <taxon>Streptophyta</taxon>
        <taxon>Embryophyta</taxon>
        <taxon>Tracheophyta</taxon>
        <taxon>Spermatophyta</taxon>
        <taxon>Magnoliopsida</taxon>
        <taxon>Ranunculales</taxon>
        <taxon>Papaveraceae</taxon>
        <taxon>Papaveroideae</taxon>
        <taxon>Papaver</taxon>
    </lineage>
</organism>
<evidence type="ECO:0000256" key="1">
    <source>
        <dbReference type="SAM" id="MobiDB-lite"/>
    </source>
</evidence>